<evidence type="ECO:0000313" key="3">
    <source>
        <dbReference type="EMBL" id="KZD25402.1"/>
    </source>
</evidence>
<evidence type="ECO:0000256" key="1">
    <source>
        <dbReference type="SAM" id="Phobius"/>
    </source>
</evidence>
<reference evidence="3 4" key="2">
    <citation type="submission" date="2016-03" db="EMBL/GenBank/DDBJ databases">
        <title>Microsymbionts genomes from the relict species Vavilovia formosa (Stev.) Fed.</title>
        <authorList>
            <person name="Kopat V."/>
            <person name="Chirak E."/>
            <person name="Kimeklis A."/>
            <person name="Andronov E."/>
        </authorList>
    </citation>
    <scope>NUCLEOTIDE SEQUENCE [LARGE SCALE GENOMIC DNA]</scope>
    <source>
        <strain evidence="3 4">Vaf07</strain>
    </source>
</reference>
<feature type="transmembrane region" description="Helical" evidence="1">
    <location>
        <begin position="95"/>
        <end position="120"/>
    </location>
</feature>
<dbReference type="RefSeq" id="WP_068729624.1">
    <property type="nucleotide sequence ID" value="NZ_LVYV01000001.1"/>
</dbReference>
<dbReference type="EMBL" id="LVYV01000001">
    <property type="protein sequence ID" value="KZD25402.1"/>
    <property type="molecule type" value="Genomic_DNA"/>
</dbReference>
<reference evidence="2" key="1">
    <citation type="submission" date="2015-10" db="EMBL/GenBank/DDBJ databases">
        <title>Evolution marks in rhizobial microsymbionts genomes from the relict species Vavilovia formosa (Stev.) Fed.</title>
        <authorList>
            <person name="Kopat V."/>
        </authorList>
    </citation>
    <scope>NUCLEOTIDE SEQUENCE</scope>
    <source>
        <strain evidence="2">Vaf-07</strain>
    </source>
</reference>
<accession>A0A120MG13</accession>
<sequence>MIIKPSASWHTRSTLSRLAHILERTGLALLGAACGLFVAEVGRFIEVIGSGEVVFAMIIYGATGFYLGIDLPQVPADYRMHLPLWRGLGNSADMVELLTAAGTFITSVTAITSVSSIILGETVGPRTAGIICLSWAIGATMQIAAGIIARIELGRAVKMAKLALFSR</sequence>
<dbReference type="Proteomes" id="UP000076574">
    <property type="component" value="Unassembled WGS sequence"/>
</dbReference>
<protein>
    <submittedName>
        <fullName evidence="2">Uncharacterized protein</fullName>
    </submittedName>
</protein>
<organism evidence="2">
    <name type="scientific">Tardiphaga robiniae</name>
    <dbReference type="NCBI Taxonomy" id="943830"/>
    <lineage>
        <taxon>Bacteria</taxon>
        <taxon>Pseudomonadati</taxon>
        <taxon>Pseudomonadota</taxon>
        <taxon>Alphaproteobacteria</taxon>
        <taxon>Hyphomicrobiales</taxon>
        <taxon>Nitrobacteraceae</taxon>
        <taxon>Tardiphaga</taxon>
    </lineage>
</organism>
<evidence type="ECO:0000313" key="4">
    <source>
        <dbReference type="Proteomes" id="UP000076574"/>
    </source>
</evidence>
<evidence type="ECO:0000313" key="2">
    <source>
        <dbReference type="EMBL" id="AMH39400.1"/>
    </source>
</evidence>
<dbReference type="AlphaFoldDB" id="A0A120MG13"/>
<keyword evidence="1" id="KW-0472">Membrane</keyword>
<feature type="transmembrane region" description="Helical" evidence="1">
    <location>
        <begin position="53"/>
        <end position="74"/>
    </location>
</feature>
<keyword evidence="1" id="KW-0812">Transmembrane</keyword>
<feature type="transmembrane region" description="Helical" evidence="1">
    <location>
        <begin position="126"/>
        <end position="149"/>
    </location>
</feature>
<dbReference type="EMBL" id="KT955714">
    <property type="protein sequence ID" value="AMH39400.1"/>
    <property type="molecule type" value="Genomic_DNA"/>
</dbReference>
<keyword evidence="1" id="KW-1133">Transmembrane helix</keyword>
<keyword evidence="4" id="KW-1185">Reference proteome</keyword>
<name>A0A120MG13_9BRAD</name>
<gene>
    <name evidence="3" type="ORF">A4A58_02915</name>
    <name evidence="2" type="ORF">PROKKA_00587</name>
</gene>
<proteinExistence type="predicted"/>
<feature type="transmembrane region" description="Helical" evidence="1">
    <location>
        <begin position="21"/>
        <end position="41"/>
    </location>
</feature>